<feature type="region of interest" description="Disordered" evidence="2">
    <location>
        <begin position="1"/>
        <end position="43"/>
    </location>
</feature>
<dbReference type="PANTHER" id="PTHR10840">
    <property type="entry name" value="PROGRAMMED CELL DEATH PROTEIN 5"/>
    <property type="match status" value="1"/>
</dbReference>
<dbReference type="WBParaSite" id="PSU_v2.g13314.t1">
    <property type="protein sequence ID" value="PSU_v2.g13314.t1"/>
    <property type="gene ID" value="PSU_v2.g13314"/>
</dbReference>
<dbReference type="SUPFAM" id="SSF46950">
    <property type="entry name" value="Double-stranded DNA-binding domain"/>
    <property type="match status" value="1"/>
</dbReference>
<organism evidence="3 4">
    <name type="scientific">Panagrolaimus superbus</name>
    <dbReference type="NCBI Taxonomy" id="310955"/>
    <lineage>
        <taxon>Eukaryota</taxon>
        <taxon>Metazoa</taxon>
        <taxon>Ecdysozoa</taxon>
        <taxon>Nematoda</taxon>
        <taxon>Chromadorea</taxon>
        <taxon>Rhabditida</taxon>
        <taxon>Tylenchina</taxon>
        <taxon>Panagrolaimomorpha</taxon>
        <taxon>Panagrolaimoidea</taxon>
        <taxon>Panagrolaimidae</taxon>
        <taxon>Panagrolaimus</taxon>
    </lineage>
</organism>
<dbReference type="InterPro" id="IPR036883">
    <property type="entry name" value="PDCD5-like_sf"/>
</dbReference>
<dbReference type="AlphaFoldDB" id="A0A914Y254"/>
<protein>
    <submittedName>
        <fullName evidence="4">Programmed cell death protein 5</fullName>
    </submittedName>
</protein>
<dbReference type="InterPro" id="IPR002836">
    <property type="entry name" value="PDCD5-like"/>
</dbReference>
<dbReference type="GO" id="GO:0005634">
    <property type="term" value="C:nucleus"/>
    <property type="evidence" value="ECO:0007669"/>
    <property type="project" value="TreeGrafter"/>
</dbReference>
<accession>A0A914Y254</accession>
<dbReference type="Gene3D" id="1.10.8.140">
    <property type="entry name" value="PDCD5-like"/>
    <property type="match status" value="1"/>
</dbReference>
<evidence type="ECO:0000313" key="4">
    <source>
        <dbReference type="WBParaSite" id="PSU_v2.g13314.t1"/>
    </source>
</evidence>
<proteinExistence type="inferred from homology"/>
<comment type="similarity">
    <text evidence="1">Belongs to the PDCD5 family.</text>
</comment>
<reference evidence="4" key="1">
    <citation type="submission" date="2022-11" db="UniProtKB">
        <authorList>
            <consortium name="WormBaseParasite"/>
        </authorList>
    </citation>
    <scope>IDENTIFICATION</scope>
</reference>
<dbReference type="Pfam" id="PF01984">
    <property type="entry name" value="dsDNA_bind"/>
    <property type="match status" value="1"/>
</dbReference>
<dbReference type="PANTHER" id="PTHR10840:SF0">
    <property type="entry name" value="PROGRAMMED CELL DEATH PROTEIN 5"/>
    <property type="match status" value="1"/>
</dbReference>
<evidence type="ECO:0000256" key="1">
    <source>
        <dbReference type="ARBA" id="ARBA00010490"/>
    </source>
</evidence>
<evidence type="ECO:0000313" key="3">
    <source>
        <dbReference type="Proteomes" id="UP000887577"/>
    </source>
</evidence>
<name>A0A914Y254_9BILA</name>
<sequence>MGDDLDDIRAQRMQQMQNRGGGGNSAGPSDAERKQAVEQQEKMKDTILSQVLAQDAMARLSTLRAAKPERAAQVEGMLINMARSGRISSKMNDEQFRGLLDQISGQTQKKTTTVKFDRRRAALDSDDEEDED</sequence>
<feature type="region of interest" description="Disordered" evidence="2">
    <location>
        <begin position="107"/>
        <end position="132"/>
    </location>
</feature>
<dbReference type="Proteomes" id="UP000887577">
    <property type="component" value="Unplaced"/>
</dbReference>
<keyword evidence="3" id="KW-1185">Reference proteome</keyword>
<dbReference type="GO" id="GO:0003677">
    <property type="term" value="F:DNA binding"/>
    <property type="evidence" value="ECO:0007669"/>
    <property type="project" value="InterPro"/>
</dbReference>
<dbReference type="GO" id="GO:0005829">
    <property type="term" value="C:cytosol"/>
    <property type="evidence" value="ECO:0007669"/>
    <property type="project" value="TreeGrafter"/>
</dbReference>
<dbReference type="PIRSF" id="PIRSF015730">
    <property type="entry name" value="TFAR19"/>
    <property type="match status" value="1"/>
</dbReference>
<evidence type="ECO:0000256" key="2">
    <source>
        <dbReference type="SAM" id="MobiDB-lite"/>
    </source>
</evidence>
<feature type="compositionally biased region" description="Basic and acidic residues" evidence="2">
    <location>
        <begin position="30"/>
        <end position="43"/>
    </location>
</feature>